<gene>
    <name evidence="2" type="ORF">CLNEO_05210</name>
</gene>
<protein>
    <recommendedName>
        <fullName evidence="4">2TM domain-containing protein</fullName>
    </recommendedName>
</protein>
<dbReference type="Proteomes" id="UP000070539">
    <property type="component" value="Unassembled WGS sequence"/>
</dbReference>
<keyword evidence="1" id="KW-0472">Membrane</keyword>
<dbReference type="STRING" id="36847.CLNEO_05210"/>
<keyword evidence="1" id="KW-0812">Transmembrane</keyword>
<reference evidence="2 3" key="1">
    <citation type="submission" date="2016-01" db="EMBL/GenBank/DDBJ databases">
        <title>Genome sequence of Clostridium neopropionicum X4, DSM-3847.</title>
        <authorList>
            <person name="Poehlein A."/>
            <person name="Beck M.H."/>
            <person name="Bengelsdorf F.R."/>
            <person name="Daniel R."/>
            <person name="Duerre P."/>
        </authorList>
    </citation>
    <scope>NUCLEOTIDE SEQUENCE [LARGE SCALE GENOMIC DNA]</scope>
    <source>
        <strain evidence="2 3">DSM-3847</strain>
    </source>
</reference>
<dbReference type="AlphaFoldDB" id="A0A136WIP2"/>
<feature type="transmembrane region" description="Helical" evidence="1">
    <location>
        <begin position="57"/>
        <end position="74"/>
    </location>
</feature>
<evidence type="ECO:0008006" key="4">
    <source>
        <dbReference type="Google" id="ProtNLM"/>
    </source>
</evidence>
<evidence type="ECO:0000313" key="3">
    <source>
        <dbReference type="Proteomes" id="UP000070539"/>
    </source>
</evidence>
<keyword evidence="3" id="KW-1185">Reference proteome</keyword>
<accession>A0A136WIP2</accession>
<feature type="transmembrane region" description="Helical" evidence="1">
    <location>
        <begin position="24"/>
        <end position="45"/>
    </location>
</feature>
<comment type="caution">
    <text evidence="2">The sequence shown here is derived from an EMBL/GenBank/DDBJ whole genome shotgun (WGS) entry which is preliminary data.</text>
</comment>
<dbReference type="EMBL" id="LRVM01000001">
    <property type="protein sequence ID" value="KXL54415.1"/>
    <property type="molecule type" value="Genomic_DNA"/>
</dbReference>
<proteinExistence type="predicted"/>
<evidence type="ECO:0000313" key="2">
    <source>
        <dbReference type="EMBL" id="KXL54415.1"/>
    </source>
</evidence>
<keyword evidence="1" id="KW-1133">Transmembrane helix</keyword>
<dbReference type="RefSeq" id="WP_066083953.1">
    <property type="nucleotide sequence ID" value="NZ_LRVM01000001.1"/>
</dbReference>
<name>A0A136WIP2_9FIRM</name>
<sequence>MSEAERRQQRIIDRRVSRLKRARAVLVAKVVFIWLFAFAANIGFIFAMYDALPNNPVLKYFLIVVFTYSWVSLFDELTERIAIKSPQGTAIPEGDRDK</sequence>
<evidence type="ECO:0000256" key="1">
    <source>
        <dbReference type="SAM" id="Phobius"/>
    </source>
</evidence>
<organism evidence="2 3">
    <name type="scientific">Anaerotignum neopropionicum</name>
    <dbReference type="NCBI Taxonomy" id="36847"/>
    <lineage>
        <taxon>Bacteria</taxon>
        <taxon>Bacillati</taxon>
        <taxon>Bacillota</taxon>
        <taxon>Clostridia</taxon>
        <taxon>Lachnospirales</taxon>
        <taxon>Anaerotignaceae</taxon>
        <taxon>Anaerotignum</taxon>
    </lineage>
</organism>